<protein>
    <submittedName>
        <fullName evidence="1">Uncharacterized protein</fullName>
    </submittedName>
</protein>
<keyword evidence="2" id="KW-1185">Reference proteome</keyword>
<proteinExistence type="predicted"/>
<reference evidence="1 2" key="1">
    <citation type="journal article" date="2015" name="BMC Genomics">
        <title>Insights from the genome of Ophiocordyceps polyrhachis-furcata to pathogenicity and host specificity in insect fungi.</title>
        <authorList>
            <person name="Wichadakul D."/>
            <person name="Kobmoo N."/>
            <person name="Ingsriswang S."/>
            <person name="Tangphatsornruang S."/>
            <person name="Chantasingh D."/>
            <person name="Luangsa-ard J.J."/>
            <person name="Eurwilaichitr L."/>
        </authorList>
    </citation>
    <scope>NUCLEOTIDE SEQUENCE [LARGE SCALE GENOMIC DNA]</scope>
    <source>
        <strain evidence="1 2">BCC 54312</strain>
    </source>
</reference>
<accession>A0A367L7Q8</accession>
<evidence type="ECO:0000313" key="2">
    <source>
        <dbReference type="Proteomes" id="UP000253664"/>
    </source>
</evidence>
<name>A0A367L7Q8_9HYPO</name>
<gene>
    <name evidence="1" type="ORF">L249_4479</name>
</gene>
<organism evidence="1 2">
    <name type="scientific">Ophiocordyceps polyrhachis-furcata BCC 54312</name>
    <dbReference type="NCBI Taxonomy" id="1330021"/>
    <lineage>
        <taxon>Eukaryota</taxon>
        <taxon>Fungi</taxon>
        <taxon>Dikarya</taxon>
        <taxon>Ascomycota</taxon>
        <taxon>Pezizomycotina</taxon>
        <taxon>Sordariomycetes</taxon>
        <taxon>Hypocreomycetidae</taxon>
        <taxon>Hypocreales</taxon>
        <taxon>Ophiocordycipitaceae</taxon>
        <taxon>Ophiocordyceps</taxon>
    </lineage>
</organism>
<dbReference type="AlphaFoldDB" id="A0A367L7Q8"/>
<feature type="non-terminal residue" evidence="1">
    <location>
        <position position="1"/>
    </location>
</feature>
<sequence>LPSFSSLPLLSTAGPTTYSDDRNRVRNRVRIRIRISSRIRVQAGNSSYDSRYNNSRYNNRNNSSIRTYLRPYRTYAPYSRPPQRPESQWGYSGHSARIDSLQRSSQRSARCTYSGHSTRLISAQGSRHIDRRAVLIAVIALDQSSQRNRHSDRRAVPIAVIAPDLDGRTKFIISFNFITSSIQLPLLPSILLQSSQNHHHPSDPGYQQTFNQLFTAFLFLHRPTKYLIRFHFSDAF</sequence>
<dbReference type="Proteomes" id="UP000253664">
    <property type="component" value="Unassembled WGS sequence"/>
</dbReference>
<feature type="non-terminal residue" evidence="1">
    <location>
        <position position="236"/>
    </location>
</feature>
<dbReference type="EMBL" id="LKCN02000012">
    <property type="protein sequence ID" value="RCI10463.1"/>
    <property type="molecule type" value="Genomic_DNA"/>
</dbReference>
<comment type="caution">
    <text evidence="1">The sequence shown here is derived from an EMBL/GenBank/DDBJ whole genome shotgun (WGS) entry which is preliminary data.</text>
</comment>
<evidence type="ECO:0000313" key="1">
    <source>
        <dbReference type="EMBL" id="RCI10463.1"/>
    </source>
</evidence>